<feature type="domain" description="DUF4365" evidence="1">
    <location>
        <begin position="6"/>
        <end position="145"/>
    </location>
</feature>
<proteinExistence type="predicted"/>
<sequence>MFNREERIGVFSVAKIFVEDFKWIFREQSLNDFGIDAFVEVTQTLNPYQNKTFPTGRIFAIQIKSGISFFKELNSNSYIYRGSRKHLNYWLNFSVSVVLIIYDKSSNSAYWQEICESTITRTVTGFKVCIPRTNYLNIQSKERLNKISYFKDDYQYKLSVLRNSIDIINAVIIKKHFLYVELSSCNWTKDFQVSLSICEDEMEFAFEAFYSENSYSYFFYLPKNKCLVEGIKDILPWVDLEYNGLPFSNDIFCKNVREDTIEFAKAFGIPADFLSSESIYEIACQMIGDYNFRLEIQSNELALNFLNLNNYLSTESKVEQRFFI</sequence>
<dbReference type="Pfam" id="PF14280">
    <property type="entry name" value="DUF4365"/>
    <property type="match status" value="1"/>
</dbReference>
<gene>
    <name evidence="2" type="ORF">A5893_00895</name>
</gene>
<dbReference type="EMBL" id="LWHJ01000011">
    <property type="protein sequence ID" value="OAQ41700.1"/>
    <property type="molecule type" value="Genomic_DNA"/>
</dbReference>
<keyword evidence="3" id="KW-1185">Reference proteome</keyword>
<organism evidence="2 3">
    <name type="scientific">Pedobacter psychrophilus</name>
    <dbReference type="NCBI Taxonomy" id="1826909"/>
    <lineage>
        <taxon>Bacteria</taxon>
        <taxon>Pseudomonadati</taxon>
        <taxon>Bacteroidota</taxon>
        <taxon>Sphingobacteriia</taxon>
        <taxon>Sphingobacteriales</taxon>
        <taxon>Sphingobacteriaceae</taxon>
        <taxon>Pedobacter</taxon>
    </lineage>
</organism>
<reference evidence="2 3" key="2">
    <citation type="submission" date="2016-06" db="EMBL/GenBank/DDBJ databases">
        <title>Pedobacter psychrophilus sp. nov., isolated from Antarctic fragmentary rock.</title>
        <authorList>
            <person name="Svec P."/>
        </authorList>
    </citation>
    <scope>NUCLEOTIDE SEQUENCE [LARGE SCALE GENOMIC DNA]</scope>
    <source>
        <strain evidence="2 3">CCM 8644</strain>
    </source>
</reference>
<comment type="caution">
    <text evidence="2">The sequence shown here is derived from an EMBL/GenBank/DDBJ whole genome shotgun (WGS) entry which is preliminary data.</text>
</comment>
<dbReference type="AlphaFoldDB" id="A0A179DLU8"/>
<reference evidence="2 3" key="1">
    <citation type="submission" date="2016-04" db="EMBL/GenBank/DDBJ databases">
        <authorList>
            <person name="Evans L.H."/>
            <person name="Alamgir A."/>
            <person name="Owens N."/>
            <person name="Weber N.D."/>
            <person name="Virtaneva K."/>
            <person name="Barbian K."/>
            <person name="Babar A."/>
            <person name="Rosenke K."/>
        </authorList>
    </citation>
    <scope>NUCLEOTIDE SEQUENCE [LARGE SCALE GENOMIC DNA]</scope>
    <source>
        <strain evidence="2 3">CCM 8644</strain>
    </source>
</reference>
<dbReference type="Proteomes" id="UP000078459">
    <property type="component" value="Unassembled WGS sequence"/>
</dbReference>
<evidence type="ECO:0000313" key="3">
    <source>
        <dbReference type="Proteomes" id="UP000078459"/>
    </source>
</evidence>
<dbReference type="OrthoDB" id="4951670at2"/>
<accession>A0A179DLU8</accession>
<name>A0A179DLU8_9SPHI</name>
<dbReference type="RefSeq" id="WP_068820731.1">
    <property type="nucleotide sequence ID" value="NZ_LWHJ01000011.1"/>
</dbReference>
<evidence type="ECO:0000259" key="1">
    <source>
        <dbReference type="Pfam" id="PF14280"/>
    </source>
</evidence>
<protein>
    <recommendedName>
        <fullName evidence="1">DUF4365 domain-containing protein</fullName>
    </recommendedName>
</protein>
<evidence type="ECO:0000313" key="2">
    <source>
        <dbReference type="EMBL" id="OAQ41700.1"/>
    </source>
</evidence>
<dbReference type="InterPro" id="IPR025375">
    <property type="entry name" value="DUF4365"/>
</dbReference>